<dbReference type="PROSITE" id="PS00028">
    <property type="entry name" value="ZINC_FINGER_C2H2_1"/>
    <property type="match status" value="2"/>
</dbReference>
<accession>A0A0B7MYT2</accession>
<evidence type="ECO:0000256" key="5">
    <source>
        <dbReference type="PROSITE-ProRule" id="PRU00042"/>
    </source>
</evidence>
<dbReference type="InterPro" id="IPR013087">
    <property type="entry name" value="Znf_C2H2_type"/>
</dbReference>
<dbReference type="InterPro" id="IPR036236">
    <property type="entry name" value="Znf_C2H2_sf"/>
</dbReference>
<evidence type="ECO:0000259" key="6">
    <source>
        <dbReference type="PROSITE" id="PS50157"/>
    </source>
</evidence>
<keyword evidence="4" id="KW-0862">Zinc</keyword>
<dbReference type="PANTHER" id="PTHR23057:SF0">
    <property type="entry name" value="JUXTAPOSED WITH ANOTHER ZINC FINGER PROTEIN 1"/>
    <property type="match status" value="1"/>
</dbReference>
<dbReference type="InterPro" id="IPR051580">
    <property type="entry name" value="ZnF-Chromatin_assoc"/>
</dbReference>
<dbReference type="PANTHER" id="PTHR23057">
    <property type="entry name" value="JUXTAPOSED WITH ANOTHER ZINC FINGER PROTEIN 1"/>
    <property type="match status" value="1"/>
</dbReference>
<proteinExistence type="predicted"/>
<dbReference type="GO" id="GO:0008270">
    <property type="term" value="F:zinc ion binding"/>
    <property type="evidence" value="ECO:0007669"/>
    <property type="project" value="UniProtKB-KW"/>
</dbReference>
<organism evidence="7 8">
    <name type="scientific">Parasitella parasitica</name>
    <dbReference type="NCBI Taxonomy" id="35722"/>
    <lineage>
        <taxon>Eukaryota</taxon>
        <taxon>Fungi</taxon>
        <taxon>Fungi incertae sedis</taxon>
        <taxon>Mucoromycota</taxon>
        <taxon>Mucoromycotina</taxon>
        <taxon>Mucoromycetes</taxon>
        <taxon>Mucorales</taxon>
        <taxon>Mucorineae</taxon>
        <taxon>Mucoraceae</taxon>
        <taxon>Parasitella</taxon>
    </lineage>
</organism>
<dbReference type="Gene3D" id="3.30.160.60">
    <property type="entry name" value="Classic Zinc Finger"/>
    <property type="match status" value="2"/>
</dbReference>
<keyword evidence="1" id="KW-0479">Metal-binding</keyword>
<dbReference type="Proteomes" id="UP000054107">
    <property type="component" value="Unassembled WGS sequence"/>
</dbReference>
<dbReference type="OrthoDB" id="3269380at2759"/>
<dbReference type="AlphaFoldDB" id="A0A0B7MYT2"/>
<dbReference type="PROSITE" id="PS50157">
    <property type="entry name" value="ZINC_FINGER_C2H2_2"/>
    <property type="match status" value="2"/>
</dbReference>
<evidence type="ECO:0000256" key="3">
    <source>
        <dbReference type="ARBA" id="ARBA00022771"/>
    </source>
</evidence>
<reference evidence="7 8" key="1">
    <citation type="submission" date="2014-09" db="EMBL/GenBank/DDBJ databases">
        <authorList>
            <person name="Ellenberger Sabrina"/>
        </authorList>
    </citation>
    <scope>NUCLEOTIDE SEQUENCE [LARGE SCALE GENOMIC DNA]</scope>
    <source>
        <strain evidence="7 8">CBS 412.66</strain>
    </source>
</reference>
<dbReference type="STRING" id="35722.A0A0B7MYT2"/>
<gene>
    <name evidence="7" type="primary">PARPA_01716.1 scaffold 1359</name>
</gene>
<evidence type="ECO:0000313" key="7">
    <source>
        <dbReference type="EMBL" id="CEP08405.1"/>
    </source>
</evidence>
<feature type="domain" description="C2H2-type" evidence="6">
    <location>
        <begin position="177"/>
        <end position="207"/>
    </location>
</feature>
<keyword evidence="2" id="KW-0677">Repeat</keyword>
<feature type="domain" description="C2H2-type" evidence="6">
    <location>
        <begin position="218"/>
        <end position="248"/>
    </location>
</feature>
<keyword evidence="8" id="KW-1185">Reference proteome</keyword>
<dbReference type="EMBL" id="LN719426">
    <property type="protein sequence ID" value="CEP08405.1"/>
    <property type="molecule type" value="Genomic_DNA"/>
</dbReference>
<evidence type="ECO:0000256" key="2">
    <source>
        <dbReference type="ARBA" id="ARBA00022737"/>
    </source>
</evidence>
<evidence type="ECO:0000256" key="4">
    <source>
        <dbReference type="ARBA" id="ARBA00022833"/>
    </source>
</evidence>
<evidence type="ECO:0000313" key="8">
    <source>
        <dbReference type="Proteomes" id="UP000054107"/>
    </source>
</evidence>
<evidence type="ECO:0000256" key="1">
    <source>
        <dbReference type="ARBA" id="ARBA00022723"/>
    </source>
</evidence>
<dbReference type="SUPFAM" id="SSF57667">
    <property type="entry name" value="beta-beta-alpha zinc fingers"/>
    <property type="match status" value="1"/>
</dbReference>
<dbReference type="SMART" id="SM00355">
    <property type="entry name" value="ZnF_C2H2"/>
    <property type="match status" value="3"/>
</dbReference>
<protein>
    <recommendedName>
        <fullName evidence="6">C2H2-type domain-containing protein</fullName>
    </recommendedName>
</protein>
<sequence>MSVGDCVSSPFLTAELANSPSQYSKSDSYDQKQELENNFCRDFACCGLQLNNLHQLLEHYEEYHLSRRAGEDDDRDQLQLKSTVSLDPYQTGSIMQNSFTHPPKKHLTIADLNMLENAQRYAPETKIQTLSSIVDGLHTPSLSPSESAVAFESQMLDHELATQKSKSSNNDTVEKPYRCLVEDCDKAYKNANGLKYHRLHGHCPPSENSDALDASKPYICSLGNCKKRYKNLNGLKYHMEHTHMIKIPSLSSDLFVKSELSSTTAFSQQADGPATRLGLKRKLSSSSLSSASSYQSCL</sequence>
<name>A0A0B7MYT2_9FUNG</name>
<dbReference type="GO" id="GO:0005634">
    <property type="term" value="C:nucleus"/>
    <property type="evidence" value="ECO:0007669"/>
    <property type="project" value="TreeGrafter"/>
</dbReference>
<keyword evidence="3 5" id="KW-0863">Zinc-finger</keyword>